<protein>
    <recommendedName>
        <fullName evidence="5">Zn(2)-C6 fungal-type domain-containing protein</fullName>
    </recommendedName>
</protein>
<sequence>MLFESKQPILLLSMETESSDRPRTRAKKACLSCNSRRVRCNVLEMQPCQNCVSWNLTCEVGVSRRGK</sequence>
<evidence type="ECO:0000313" key="6">
    <source>
        <dbReference type="EMBL" id="KGO52447.1"/>
    </source>
</evidence>
<dbReference type="Proteomes" id="UP000030143">
    <property type="component" value="Unassembled WGS sequence"/>
</dbReference>
<dbReference type="AlphaFoldDB" id="A0A0A2JAK1"/>
<dbReference type="VEuPathDB" id="FungiDB:PEXP_054880"/>
<dbReference type="STRING" id="27334.A0A0A2JAK1"/>
<evidence type="ECO:0000256" key="2">
    <source>
        <dbReference type="ARBA" id="ARBA00023125"/>
    </source>
</evidence>
<dbReference type="CDD" id="cd00067">
    <property type="entry name" value="GAL4"/>
    <property type="match status" value="1"/>
</dbReference>
<proteinExistence type="predicted"/>
<dbReference type="SUPFAM" id="SSF57701">
    <property type="entry name" value="Zn2/Cys6 DNA-binding domain"/>
    <property type="match status" value="1"/>
</dbReference>
<dbReference type="RefSeq" id="XP_016595188.1">
    <property type="nucleotide sequence ID" value="XM_016742110.1"/>
</dbReference>
<dbReference type="HOGENOM" id="CLU_2813189_0_0_1"/>
<evidence type="ECO:0000313" key="7">
    <source>
        <dbReference type="Proteomes" id="UP000030143"/>
    </source>
</evidence>
<dbReference type="SMART" id="SM00066">
    <property type="entry name" value="GAL4"/>
    <property type="match status" value="1"/>
</dbReference>
<dbReference type="GO" id="GO:0003677">
    <property type="term" value="F:DNA binding"/>
    <property type="evidence" value="ECO:0007669"/>
    <property type="project" value="UniProtKB-KW"/>
</dbReference>
<dbReference type="Pfam" id="PF00172">
    <property type="entry name" value="Zn_clus"/>
    <property type="match status" value="1"/>
</dbReference>
<reference evidence="6 7" key="1">
    <citation type="journal article" date="2015" name="Mol. Plant Microbe Interact.">
        <title>Genome, transcriptome, and functional analyses of Penicillium expansum provide new insights into secondary metabolism and pathogenicity.</title>
        <authorList>
            <person name="Ballester A.R."/>
            <person name="Marcet-Houben M."/>
            <person name="Levin E."/>
            <person name="Sela N."/>
            <person name="Selma-Lazaro C."/>
            <person name="Carmona L."/>
            <person name="Wisniewski M."/>
            <person name="Droby S."/>
            <person name="Gonzalez-Candelas L."/>
            <person name="Gabaldon T."/>
        </authorList>
    </citation>
    <scope>NUCLEOTIDE SEQUENCE [LARGE SCALE GENOMIC DNA]</scope>
    <source>
        <strain evidence="6 7">MD-8</strain>
    </source>
</reference>
<dbReference type="GeneID" id="27677529"/>
<evidence type="ECO:0000256" key="1">
    <source>
        <dbReference type="ARBA" id="ARBA00023015"/>
    </source>
</evidence>
<evidence type="ECO:0000256" key="3">
    <source>
        <dbReference type="ARBA" id="ARBA00023163"/>
    </source>
</evidence>
<dbReference type="InterPro" id="IPR036864">
    <property type="entry name" value="Zn2-C6_fun-type_DNA-bd_sf"/>
</dbReference>
<keyword evidence="1" id="KW-0805">Transcription regulation</keyword>
<evidence type="ECO:0000259" key="5">
    <source>
        <dbReference type="PROSITE" id="PS50048"/>
    </source>
</evidence>
<dbReference type="InterPro" id="IPR001138">
    <property type="entry name" value="Zn2Cys6_DnaBD"/>
</dbReference>
<dbReference type="EMBL" id="JQFZ01000264">
    <property type="protein sequence ID" value="KGO52447.1"/>
    <property type="molecule type" value="Genomic_DNA"/>
</dbReference>
<dbReference type="GO" id="GO:0008270">
    <property type="term" value="F:zinc ion binding"/>
    <property type="evidence" value="ECO:0007669"/>
    <property type="project" value="InterPro"/>
</dbReference>
<accession>A0A0A2JAK1</accession>
<organism evidence="6 7">
    <name type="scientific">Penicillium expansum</name>
    <name type="common">Blue mold rot fungus</name>
    <dbReference type="NCBI Taxonomy" id="27334"/>
    <lineage>
        <taxon>Eukaryota</taxon>
        <taxon>Fungi</taxon>
        <taxon>Dikarya</taxon>
        <taxon>Ascomycota</taxon>
        <taxon>Pezizomycotina</taxon>
        <taxon>Eurotiomycetes</taxon>
        <taxon>Eurotiomycetidae</taxon>
        <taxon>Eurotiales</taxon>
        <taxon>Aspergillaceae</taxon>
        <taxon>Penicillium</taxon>
    </lineage>
</organism>
<gene>
    <name evidence="6" type="ORF">PEX2_048350</name>
</gene>
<dbReference type="PROSITE" id="PS50048">
    <property type="entry name" value="ZN2_CY6_FUNGAL_2"/>
    <property type="match status" value="1"/>
</dbReference>
<keyword evidence="3" id="KW-0804">Transcription</keyword>
<evidence type="ECO:0000256" key="4">
    <source>
        <dbReference type="ARBA" id="ARBA00023242"/>
    </source>
</evidence>
<comment type="caution">
    <text evidence="6">The sequence shown here is derived from an EMBL/GenBank/DDBJ whole genome shotgun (WGS) entry which is preliminary data.</text>
</comment>
<feature type="domain" description="Zn(2)-C6 fungal-type" evidence="5">
    <location>
        <begin position="29"/>
        <end position="60"/>
    </location>
</feature>
<keyword evidence="7" id="KW-1185">Reference proteome</keyword>
<dbReference type="Gene3D" id="4.10.240.10">
    <property type="entry name" value="Zn(2)-C6 fungal-type DNA-binding domain"/>
    <property type="match status" value="1"/>
</dbReference>
<keyword evidence="4" id="KW-0539">Nucleus</keyword>
<keyword evidence="2" id="KW-0238">DNA-binding</keyword>
<dbReference type="PhylomeDB" id="A0A0A2JAK1"/>
<dbReference type="OrthoDB" id="5121955at2759"/>
<dbReference type="GO" id="GO:0000981">
    <property type="term" value="F:DNA-binding transcription factor activity, RNA polymerase II-specific"/>
    <property type="evidence" value="ECO:0007669"/>
    <property type="project" value="InterPro"/>
</dbReference>
<name>A0A0A2JAK1_PENEN</name>